<evidence type="ECO:0000313" key="3">
    <source>
        <dbReference type="EnsemblMetazoa" id="ACOM039867-PA.1"/>
    </source>
</evidence>
<dbReference type="AlphaFoldDB" id="A0A8W7PXV8"/>
<keyword evidence="2" id="KW-0812">Transmembrane</keyword>
<evidence type="ECO:0000256" key="1">
    <source>
        <dbReference type="SAM" id="MobiDB-lite"/>
    </source>
</evidence>
<sequence>MPIRGRGSGSIAWISGKRQSRGSPQRRSKSPPPRSSGMSMSMANPNSALATASAAPSTGRSFRTPTSFIHHLTDLFQKVSLPVLLLLILLLLLLLLRLLTIAEEAEKPTPMVVQYASQLFAPMPYPSRAARENLSHGELSGTALGIVQHRTTVILPNLLLLLRTGSIHRQIVALQWGRKSLRWRTGLMARTLRPDTIAASTNVTQKLILTHFTTCAIYTQARAAHVDTVPFPSSDCARSSQFRYEHECGVIRPPHLQSDDFTRRSSAASTVPSPLLSKQRNAFWSTSGGSVSRSFCANSVRKRVKLSGKPRASAISSSSSCSVGARSYHTVSMSRSSSRPTTPAWLVSSRLNSSRNSATWCCSSTLNTFDVGRFFALPAIGERVVSMTPPGPGRALGLPIRYVSIWRAACRPSEIAHTTSDWPRRQSPAAKTFGFAVPYMPTVVLMLPRPSSSRSNTGKENEAN</sequence>
<protein>
    <submittedName>
        <fullName evidence="3">Uncharacterized protein</fullName>
    </submittedName>
</protein>
<keyword evidence="2" id="KW-0472">Membrane</keyword>
<reference evidence="3" key="1">
    <citation type="submission" date="2022-08" db="UniProtKB">
        <authorList>
            <consortium name="EnsemblMetazoa"/>
        </authorList>
    </citation>
    <scope>IDENTIFICATION</scope>
</reference>
<dbReference type="Proteomes" id="UP000075882">
    <property type="component" value="Unassembled WGS sequence"/>
</dbReference>
<organism evidence="3">
    <name type="scientific">Anopheles coluzzii</name>
    <name type="common">African malaria mosquito</name>
    <dbReference type="NCBI Taxonomy" id="1518534"/>
    <lineage>
        <taxon>Eukaryota</taxon>
        <taxon>Metazoa</taxon>
        <taxon>Ecdysozoa</taxon>
        <taxon>Arthropoda</taxon>
        <taxon>Hexapoda</taxon>
        <taxon>Insecta</taxon>
        <taxon>Pterygota</taxon>
        <taxon>Neoptera</taxon>
        <taxon>Endopterygota</taxon>
        <taxon>Diptera</taxon>
        <taxon>Nematocera</taxon>
        <taxon>Culicoidea</taxon>
        <taxon>Culicidae</taxon>
        <taxon>Anophelinae</taxon>
        <taxon>Anopheles</taxon>
    </lineage>
</organism>
<feature type="compositionally biased region" description="Low complexity" evidence="1">
    <location>
        <begin position="35"/>
        <end position="58"/>
    </location>
</feature>
<evidence type="ECO:0000256" key="2">
    <source>
        <dbReference type="SAM" id="Phobius"/>
    </source>
</evidence>
<feature type="transmembrane region" description="Helical" evidence="2">
    <location>
        <begin position="79"/>
        <end position="99"/>
    </location>
</feature>
<feature type="region of interest" description="Disordered" evidence="1">
    <location>
        <begin position="1"/>
        <end position="58"/>
    </location>
</feature>
<dbReference type="EnsemblMetazoa" id="ACOM039867-RA">
    <property type="protein sequence ID" value="ACOM039867-PA.1"/>
    <property type="gene ID" value="ACOM039867"/>
</dbReference>
<keyword evidence="2" id="KW-1133">Transmembrane helix</keyword>
<accession>A0A8W7PXV8</accession>
<name>A0A8W7PXV8_ANOCL</name>
<feature type="compositionally biased region" description="Basic residues" evidence="1">
    <location>
        <begin position="18"/>
        <end position="29"/>
    </location>
</feature>
<proteinExistence type="predicted"/>